<dbReference type="PANTHER" id="PTHR33130">
    <property type="entry name" value="PUTATIVE (DUF1639)-RELATED"/>
    <property type="match status" value="1"/>
</dbReference>
<name>A0AAV0QMS8_9ROSI</name>
<keyword evidence="3" id="KW-1185">Reference proteome</keyword>
<reference evidence="2" key="1">
    <citation type="submission" date="2022-08" db="EMBL/GenBank/DDBJ databases">
        <authorList>
            <person name="Gutierrez-Valencia J."/>
        </authorList>
    </citation>
    <scope>NUCLEOTIDE SEQUENCE</scope>
</reference>
<evidence type="ECO:0000313" key="2">
    <source>
        <dbReference type="EMBL" id="CAI0546186.1"/>
    </source>
</evidence>
<dbReference type="AlphaFoldDB" id="A0AAV0QMS8"/>
<feature type="compositionally biased region" description="Gly residues" evidence="1">
    <location>
        <begin position="210"/>
        <end position="219"/>
    </location>
</feature>
<dbReference type="InterPro" id="IPR012438">
    <property type="entry name" value="DUF1639"/>
</dbReference>
<feature type="region of interest" description="Disordered" evidence="1">
    <location>
        <begin position="273"/>
        <end position="302"/>
    </location>
</feature>
<protein>
    <submittedName>
        <fullName evidence="2">Uncharacterized protein</fullName>
    </submittedName>
</protein>
<dbReference type="Proteomes" id="UP001154282">
    <property type="component" value="Unassembled WGS sequence"/>
</dbReference>
<gene>
    <name evidence="2" type="ORF">LITE_LOCUS43861</name>
</gene>
<dbReference type="EMBL" id="CAMGYJ010000009">
    <property type="protein sequence ID" value="CAI0546186.1"/>
    <property type="molecule type" value="Genomic_DNA"/>
</dbReference>
<organism evidence="2 3">
    <name type="scientific">Linum tenue</name>
    <dbReference type="NCBI Taxonomy" id="586396"/>
    <lineage>
        <taxon>Eukaryota</taxon>
        <taxon>Viridiplantae</taxon>
        <taxon>Streptophyta</taxon>
        <taxon>Embryophyta</taxon>
        <taxon>Tracheophyta</taxon>
        <taxon>Spermatophyta</taxon>
        <taxon>Magnoliopsida</taxon>
        <taxon>eudicotyledons</taxon>
        <taxon>Gunneridae</taxon>
        <taxon>Pentapetalae</taxon>
        <taxon>rosids</taxon>
        <taxon>fabids</taxon>
        <taxon>Malpighiales</taxon>
        <taxon>Linaceae</taxon>
        <taxon>Linum</taxon>
    </lineage>
</organism>
<feature type="region of interest" description="Disordered" evidence="1">
    <location>
        <begin position="381"/>
        <end position="407"/>
    </location>
</feature>
<feature type="compositionally biased region" description="Basic residues" evidence="1">
    <location>
        <begin position="385"/>
        <end position="396"/>
    </location>
</feature>
<dbReference type="Pfam" id="PF07797">
    <property type="entry name" value="DUF1639"/>
    <property type="match status" value="1"/>
</dbReference>
<feature type="compositionally biased region" description="Polar residues" evidence="1">
    <location>
        <begin position="22"/>
        <end position="33"/>
    </location>
</feature>
<feature type="compositionally biased region" description="Low complexity" evidence="1">
    <location>
        <begin position="130"/>
        <end position="143"/>
    </location>
</feature>
<comment type="caution">
    <text evidence="2">The sequence shown here is derived from an EMBL/GenBank/DDBJ whole genome shotgun (WGS) entry which is preliminary data.</text>
</comment>
<evidence type="ECO:0000256" key="1">
    <source>
        <dbReference type="SAM" id="MobiDB-lite"/>
    </source>
</evidence>
<evidence type="ECO:0000313" key="3">
    <source>
        <dbReference type="Proteomes" id="UP001154282"/>
    </source>
</evidence>
<feature type="region of interest" description="Disordered" evidence="1">
    <location>
        <begin position="1"/>
        <end position="261"/>
    </location>
</feature>
<dbReference type="PANTHER" id="PTHR33130:SF33">
    <property type="entry name" value="PUTATIVE (DUF1639)-RELATED"/>
    <property type="match status" value="1"/>
</dbReference>
<accession>A0AAV0QMS8</accession>
<proteinExistence type="predicted"/>
<sequence length="407" mass="43896">MVVGCRYQRVSPDCLPLPNGKKPTSTVGTSGDNGRSIPNGVSSSSAGYEIKGFRYRSPSRTQDFHHHSSSSNGGVGVGSPSRSDNGPNQSHKREASPPSRGGSGDMLLQWGQKKRARVSRSEIRALTDESSSSGQARQQQAVANKVPRRLDESKLPGPSMPPPPPQAAQHPPQTTNGRGGNLRKETAALLTHRNLEKRSAGNGSPSRPSTGGGGSGGGSRVVSRSTTAGKRSPPTPDKVDKKAQHQQQQPTSRSSRDEKLNGSAGALLHQNHHQAAATADHHHHHGHGRHTESTSGQMDHGGAAAVHNNTAAAPVAVPEVVEWPRIFLSLSRKEKEDDFLVMKGTKLPQRPKKRAKNVDRGLQYCFPGMWLSDLTKSRYEVREKKSVKKQQKRRGLKGMESMDSESE</sequence>